<comment type="caution">
    <text evidence="2">The sequence shown here is derived from an EMBL/GenBank/DDBJ whole genome shotgun (WGS) entry which is preliminary data.</text>
</comment>
<keyword evidence="1" id="KW-0472">Membrane</keyword>
<dbReference type="RefSeq" id="WP_218326168.1">
    <property type="nucleotide sequence ID" value="NZ_JAHUZB010000003.1"/>
</dbReference>
<dbReference type="Proteomes" id="UP000774130">
    <property type="component" value="Unassembled WGS sequence"/>
</dbReference>
<protein>
    <submittedName>
        <fullName evidence="2">DUF998 domain-containing protein</fullName>
    </submittedName>
</protein>
<keyword evidence="1" id="KW-0812">Transmembrane</keyword>
<feature type="transmembrane region" description="Helical" evidence="1">
    <location>
        <begin position="176"/>
        <end position="197"/>
    </location>
</feature>
<feature type="transmembrane region" description="Helical" evidence="1">
    <location>
        <begin position="147"/>
        <end position="164"/>
    </location>
</feature>
<gene>
    <name evidence="2" type="ORF">KUA55_09445</name>
</gene>
<feature type="transmembrane region" description="Helical" evidence="1">
    <location>
        <begin position="111"/>
        <end position="135"/>
    </location>
</feature>
<evidence type="ECO:0000313" key="2">
    <source>
        <dbReference type="EMBL" id="MBV7390905.1"/>
    </source>
</evidence>
<organism evidence="2 3">
    <name type="scientific">Enterococcus alishanensis</name>
    <dbReference type="NCBI Taxonomy" id="1303817"/>
    <lineage>
        <taxon>Bacteria</taxon>
        <taxon>Bacillati</taxon>
        <taxon>Bacillota</taxon>
        <taxon>Bacilli</taxon>
        <taxon>Lactobacillales</taxon>
        <taxon>Enterococcaceae</taxon>
        <taxon>Enterococcus</taxon>
    </lineage>
</organism>
<proteinExistence type="predicted"/>
<dbReference type="InterPro" id="IPR009339">
    <property type="entry name" value="DUF998"/>
</dbReference>
<keyword evidence="1" id="KW-1133">Transmembrane helix</keyword>
<accession>A0ABS6TDA7</accession>
<evidence type="ECO:0000256" key="1">
    <source>
        <dbReference type="SAM" id="Phobius"/>
    </source>
</evidence>
<dbReference type="EMBL" id="JAHUZB010000003">
    <property type="protein sequence ID" value="MBV7390905.1"/>
    <property type="molecule type" value="Genomic_DNA"/>
</dbReference>
<name>A0ABS6TDA7_9ENTE</name>
<evidence type="ECO:0000313" key="3">
    <source>
        <dbReference type="Proteomes" id="UP000774130"/>
    </source>
</evidence>
<reference evidence="2 3" key="1">
    <citation type="submission" date="2021-06" db="EMBL/GenBank/DDBJ databases">
        <title>Enterococcus alishanensis sp. nov., a novel lactic acid bacterium isolated from fresh coffee beans.</title>
        <authorList>
            <person name="Chen Y.-S."/>
        </authorList>
    </citation>
    <scope>NUCLEOTIDE SEQUENCE [LARGE SCALE GENOMIC DNA]</scope>
    <source>
        <strain evidence="2 3">ALS3</strain>
    </source>
</reference>
<sequence>MIFLLLAVISDFLTPYGLGLFAPNIHQMKDVMSAFGDVSSPVRTPFLIWSVISGILFVLAVPAVFHYFRKTSVGLASLLALSIALYGIGDCIFTGLFSINEEAATWNLSTWIHNIGSGIGYAGFFLFPLILILLYQKQGELKKVRKYQLLFVISLLFGAIYGLAQLNVPFFHLVGLWQRVSFFFNYLPMVIFVGDVFKNKL</sequence>
<feature type="transmembrane region" description="Helical" evidence="1">
    <location>
        <begin position="75"/>
        <end position="99"/>
    </location>
</feature>
<feature type="transmembrane region" description="Helical" evidence="1">
    <location>
        <begin position="46"/>
        <end position="68"/>
    </location>
</feature>
<keyword evidence="3" id="KW-1185">Reference proteome</keyword>
<dbReference type="Pfam" id="PF06197">
    <property type="entry name" value="DUF998"/>
    <property type="match status" value="1"/>
</dbReference>